<dbReference type="SUPFAM" id="SSF49899">
    <property type="entry name" value="Concanavalin A-like lectins/glucanases"/>
    <property type="match status" value="1"/>
</dbReference>
<protein>
    <submittedName>
        <fullName evidence="1">LamG domain-containing protein</fullName>
    </submittedName>
</protein>
<name>A0A956NGF3_UNCEI</name>
<dbReference type="InterPro" id="IPR013320">
    <property type="entry name" value="ConA-like_dom_sf"/>
</dbReference>
<evidence type="ECO:0000313" key="1">
    <source>
        <dbReference type="EMBL" id="MCA9758698.1"/>
    </source>
</evidence>
<sequence>MNRISVSAGILLVGVLTNIALAGDPVPVRYALQLGGHGAGSYVTVPDAPALNEDGPFTVEAWVLAKSVQLEGQGPDVFPNNMIASKMFDDYGTGYILTLNDGRPSFAVSFTDTGQFNMMPVESTERIPLNDYIHIAGEWTGSEVRVYVNGSLAGSEPCPTYVNHGTEPLILGRRWVNDQYFWDGLFAELRISSTSRYDRDFVPSHSFESDDDTIALYRFDSDSGTDVFDASGNGHDGTSVACERVHSIQPVYLDATHCLDLEVGNFFGDPRREAVRLSSGQAYTIRVGGSATRSPLPDDAFGEVLLHAAGSSSATSSLPIGFEGGIPISGDESVVVWPFLVDTSREDNEGSVRIDLQTTEAAWVTESNGIETDLSLMTLPSPAVDEVLIRFGLSSSTTARLDAYSVDGRLVEQVLREVVLEAGEHEVAWDRRDGSGRKLRSGVYLLRLVTPGSVASQRVVLLP</sequence>
<accession>A0A956NGF3</accession>
<dbReference type="Proteomes" id="UP000739538">
    <property type="component" value="Unassembled WGS sequence"/>
</dbReference>
<reference evidence="1" key="1">
    <citation type="submission" date="2020-04" db="EMBL/GenBank/DDBJ databases">
        <authorList>
            <person name="Zhang T."/>
        </authorList>
    </citation>
    <scope>NUCLEOTIDE SEQUENCE</scope>
    <source>
        <strain evidence="1">HKST-UBA02</strain>
    </source>
</reference>
<dbReference type="Gene3D" id="2.60.120.200">
    <property type="match status" value="1"/>
</dbReference>
<dbReference type="Gene3D" id="2.60.40.4070">
    <property type="match status" value="1"/>
</dbReference>
<reference evidence="1" key="2">
    <citation type="journal article" date="2021" name="Microbiome">
        <title>Successional dynamics and alternative stable states in a saline activated sludge microbial community over 9 years.</title>
        <authorList>
            <person name="Wang Y."/>
            <person name="Ye J."/>
            <person name="Ju F."/>
            <person name="Liu L."/>
            <person name="Boyd J.A."/>
            <person name="Deng Y."/>
            <person name="Parks D.H."/>
            <person name="Jiang X."/>
            <person name="Yin X."/>
            <person name="Woodcroft B.J."/>
            <person name="Tyson G.W."/>
            <person name="Hugenholtz P."/>
            <person name="Polz M.F."/>
            <person name="Zhang T."/>
        </authorList>
    </citation>
    <scope>NUCLEOTIDE SEQUENCE</scope>
    <source>
        <strain evidence="1">HKST-UBA02</strain>
    </source>
</reference>
<dbReference type="AlphaFoldDB" id="A0A956NGF3"/>
<organism evidence="1 2">
    <name type="scientific">Eiseniibacteriota bacterium</name>
    <dbReference type="NCBI Taxonomy" id="2212470"/>
    <lineage>
        <taxon>Bacteria</taxon>
        <taxon>Candidatus Eiseniibacteriota</taxon>
    </lineage>
</organism>
<proteinExistence type="predicted"/>
<gene>
    <name evidence="1" type="ORF">KDA27_23095</name>
</gene>
<comment type="caution">
    <text evidence="1">The sequence shown here is derived from an EMBL/GenBank/DDBJ whole genome shotgun (WGS) entry which is preliminary data.</text>
</comment>
<evidence type="ECO:0000313" key="2">
    <source>
        <dbReference type="Proteomes" id="UP000739538"/>
    </source>
</evidence>
<dbReference type="EMBL" id="JAGQHS010000201">
    <property type="protein sequence ID" value="MCA9758698.1"/>
    <property type="molecule type" value="Genomic_DNA"/>
</dbReference>
<dbReference type="Pfam" id="PF13385">
    <property type="entry name" value="Laminin_G_3"/>
    <property type="match status" value="1"/>
</dbReference>